<evidence type="ECO:0008006" key="3">
    <source>
        <dbReference type="Google" id="ProtNLM"/>
    </source>
</evidence>
<reference evidence="1" key="1">
    <citation type="journal article" date="2019" name="G3 (Bethesda)">
        <title>Genome Assemblies of Two Rare Opportunistic Yeast Pathogens: Diutina rugosa (syn. Candida rugosa) and Trichomonascus ciferrii (syn. Candida ciferrii).</title>
        <authorList>
            <person name="Mixao V."/>
            <person name="Saus E."/>
            <person name="Hansen A.P."/>
            <person name="Lass-Florl C."/>
            <person name="Gabaldon T."/>
        </authorList>
    </citation>
    <scope>NUCLEOTIDE SEQUENCE</scope>
    <source>
        <strain evidence="1">CBS 4856</strain>
    </source>
</reference>
<dbReference type="VEuPathDB" id="FungiDB:TRICI_006761"/>
<sequence length="457" mass="52744">MLYKLPWDIFQELVNWLTWGEVQSLSRVCKVCYECTACMRWKTLALYFNEVDALEKLSYKDIDAGPHGVRIGRRNSRQTIEFLRLCLLGDQLVLGYLPFVKNLCFAGFCHLESGEKAKRLLYQLLKNESLLPNLDQLSLRLRNPVRSAVDIALLTHPKLTHLDLALSDTRCIHCISPSVKYLRLDFFSPFYQSNNHIITASLHQFPDLKCFSVTPRSNSPFEWDPLMWQLPQTVTGIDVIVQSTIVGPTVSNEQDQVVPNHQIETLGLCFFKPFEFSPAVLNAADFPRVNKLYIRMLPYISKVPLEYVSDVANWKSLDYLFLDNADFSHFCSFLSISQRFRLKSLIIINTKPVRRVPLRTERPTLDLHHNEFKTAYLFPNLSFLAMDLSTTTSDYSPTMIAENILLKCKHLQTLYLNDTPDLHRYSLEKTWYINDGSNIIKLAHPMLKIDIPTLTTA</sequence>
<organism evidence="1 2">
    <name type="scientific">Trichomonascus ciferrii</name>
    <dbReference type="NCBI Taxonomy" id="44093"/>
    <lineage>
        <taxon>Eukaryota</taxon>
        <taxon>Fungi</taxon>
        <taxon>Dikarya</taxon>
        <taxon>Ascomycota</taxon>
        <taxon>Saccharomycotina</taxon>
        <taxon>Dipodascomycetes</taxon>
        <taxon>Dipodascales</taxon>
        <taxon>Trichomonascaceae</taxon>
        <taxon>Trichomonascus</taxon>
        <taxon>Trichomonascus ciferrii complex</taxon>
    </lineage>
</organism>
<accession>A0A642UHV7</accession>
<dbReference type="SUPFAM" id="SSF52047">
    <property type="entry name" value="RNI-like"/>
    <property type="match status" value="1"/>
</dbReference>
<comment type="caution">
    <text evidence="1">The sequence shown here is derived from an EMBL/GenBank/DDBJ whole genome shotgun (WGS) entry which is preliminary data.</text>
</comment>
<name>A0A642UHV7_9ASCO</name>
<evidence type="ECO:0000313" key="2">
    <source>
        <dbReference type="Proteomes" id="UP000761534"/>
    </source>
</evidence>
<dbReference type="AlphaFoldDB" id="A0A642UHV7"/>
<gene>
    <name evidence="1" type="ORF">TRICI_006761</name>
</gene>
<keyword evidence="2" id="KW-1185">Reference proteome</keyword>
<dbReference type="EMBL" id="SWFS01000567">
    <property type="protein sequence ID" value="KAA8897246.1"/>
    <property type="molecule type" value="Genomic_DNA"/>
</dbReference>
<dbReference type="Proteomes" id="UP000761534">
    <property type="component" value="Unassembled WGS sequence"/>
</dbReference>
<proteinExistence type="predicted"/>
<evidence type="ECO:0000313" key="1">
    <source>
        <dbReference type="EMBL" id="KAA8897246.1"/>
    </source>
</evidence>
<protein>
    <recommendedName>
        <fullName evidence="3">F-box domain-containing protein</fullName>
    </recommendedName>
</protein>